<protein>
    <recommendedName>
        <fullName evidence="3">Polysaccharide deacetylase</fullName>
    </recommendedName>
</protein>
<dbReference type="InterPro" id="IPR011330">
    <property type="entry name" value="Glyco_hydro/deAcase_b/a-brl"/>
</dbReference>
<sequence>MANESSVEKNKRQLVMKQLILVYLFLVCGLFSFAQTSFVNLENYRTEWLILRENDRSLVGIRSFTSNAVKYYLTVDPTTLQTRVVGDRSVSVRYKDANQVNKSLKGSVYERCFSFVRKTENNLQDAGLNFSLPKEAGINLTIDLCPSHKPLDKAIFEDLLLAFRGVDGTLPLAVSVSGKWMLNHGADLEWLKSLAGKGIKITWINHTYDHVFNNHPLSSNFLLSKNTDLRFEVLENEKLMLKNGLMPSVFFRCPGLVSDRRIIEHLISYGLLAVGSDAWLAKGQQAKNGSIVLIHGNGNEELGVHDFIKLLQAESEAIKTKHWTLYSLSEGLDQNEH</sequence>
<name>A0ABU0U2Z9_9SPHI</name>
<dbReference type="SUPFAM" id="SSF88713">
    <property type="entry name" value="Glycoside hydrolase/deacetylase"/>
    <property type="match status" value="1"/>
</dbReference>
<evidence type="ECO:0008006" key="3">
    <source>
        <dbReference type="Google" id="ProtNLM"/>
    </source>
</evidence>
<gene>
    <name evidence="1" type="ORF">QE382_001183</name>
</gene>
<proteinExistence type="predicted"/>
<evidence type="ECO:0000313" key="1">
    <source>
        <dbReference type="EMBL" id="MDQ1149199.1"/>
    </source>
</evidence>
<dbReference type="Proteomes" id="UP001244640">
    <property type="component" value="Unassembled WGS sequence"/>
</dbReference>
<dbReference type="Gene3D" id="3.20.20.370">
    <property type="entry name" value="Glycoside hydrolase/deacetylase"/>
    <property type="match status" value="1"/>
</dbReference>
<keyword evidence="2" id="KW-1185">Reference proteome</keyword>
<evidence type="ECO:0000313" key="2">
    <source>
        <dbReference type="Proteomes" id="UP001244640"/>
    </source>
</evidence>
<reference evidence="1 2" key="1">
    <citation type="submission" date="2023-07" db="EMBL/GenBank/DDBJ databases">
        <title>Functional and genomic diversity of the sorghum phyllosphere microbiome.</title>
        <authorList>
            <person name="Shade A."/>
        </authorList>
    </citation>
    <scope>NUCLEOTIDE SEQUENCE [LARGE SCALE GENOMIC DNA]</scope>
    <source>
        <strain evidence="1 2">SORGH_AS_0892</strain>
    </source>
</reference>
<dbReference type="EMBL" id="JAUTBA010000001">
    <property type="protein sequence ID" value="MDQ1149199.1"/>
    <property type="molecule type" value="Genomic_DNA"/>
</dbReference>
<comment type="caution">
    <text evidence="1">The sequence shown here is derived from an EMBL/GenBank/DDBJ whole genome shotgun (WGS) entry which is preliminary data.</text>
</comment>
<organism evidence="1 2">
    <name type="scientific">Sphingobacterium zeae</name>
    <dbReference type="NCBI Taxonomy" id="1776859"/>
    <lineage>
        <taxon>Bacteria</taxon>
        <taxon>Pseudomonadati</taxon>
        <taxon>Bacteroidota</taxon>
        <taxon>Sphingobacteriia</taxon>
        <taxon>Sphingobacteriales</taxon>
        <taxon>Sphingobacteriaceae</taxon>
        <taxon>Sphingobacterium</taxon>
    </lineage>
</organism>
<accession>A0ABU0U2Z9</accession>